<dbReference type="EMBL" id="LXQA011273850">
    <property type="protein sequence ID" value="MCI91499.1"/>
    <property type="molecule type" value="Genomic_DNA"/>
</dbReference>
<evidence type="ECO:0000313" key="1">
    <source>
        <dbReference type="EMBL" id="MCI91499.1"/>
    </source>
</evidence>
<dbReference type="InterPro" id="IPR036291">
    <property type="entry name" value="NAD(P)-bd_dom_sf"/>
</dbReference>
<dbReference type="SUPFAM" id="SSF51735">
    <property type="entry name" value="NAD(P)-binding Rossmann-fold domains"/>
    <property type="match status" value="1"/>
</dbReference>
<dbReference type="Proteomes" id="UP000265520">
    <property type="component" value="Unassembled WGS sequence"/>
</dbReference>
<dbReference type="AlphaFoldDB" id="A0A392VVJ7"/>
<reference evidence="1 2" key="1">
    <citation type="journal article" date="2018" name="Front. Plant Sci.">
        <title>Red Clover (Trifolium pratense) and Zigzag Clover (T. medium) - A Picture of Genomic Similarities and Differences.</title>
        <authorList>
            <person name="Dluhosova J."/>
            <person name="Istvanek J."/>
            <person name="Nedelnik J."/>
            <person name="Repkova J."/>
        </authorList>
    </citation>
    <scope>NUCLEOTIDE SEQUENCE [LARGE SCALE GENOMIC DNA]</scope>
    <source>
        <strain evidence="2">cv. 10/8</strain>
        <tissue evidence="1">Leaf</tissue>
    </source>
</reference>
<proteinExistence type="predicted"/>
<feature type="non-terminal residue" evidence="1">
    <location>
        <position position="1"/>
    </location>
</feature>
<organism evidence="1 2">
    <name type="scientific">Trifolium medium</name>
    <dbReference type="NCBI Taxonomy" id="97028"/>
    <lineage>
        <taxon>Eukaryota</taxon>
        <taxon>Viridiplantae</taxon>
        <taxon>Streptophyta</taxon>
        <taxon>Embryophyta</taxon>
        <taxon>Tracheophyta</taxon>
        <taxon>Spermatophyta</taxon>
        <taxon>Magnoliopsida</taxon>
        <taxon>eudicotyledons</taxon>
        <taxon>Gunneridae</taxon>
        <taxon>Pentapetalae</taxon>
        <taxon>rosids</taxon>
        <taxon>fabids</taxon>
        <taxon>Fabales</taxon>
        <taxon>Fabaceae</taxon>
        <taxon>Papilionoideae</taxon>
        <taxon>50 kb inversion clade</taxon>
        <taxon>NPAAA clade</taxon>
        <taxon>Hologalegina</taxon>
        <taxon>IRL clade</taxon>
        <taxon>Trifolieae</taxon>
        <taxon>Trifolium</taxon>
    </lineage>
</organism>
<comment type="caution">
    <text evidence="1">The sequence shown here is derived from an EMBL/GenBank/DDBJ whole genome shotgun (WGS) entry which is preliminary data.</text>
</comment>
<protein>
    <submittedName>
        <fullName evidence="1">Zinc-binding alcohol dehydrogenase domain-containing protein 2-like</fullName>
    </submittedName>
</protein>
<dbReference type="Gene3D" id="3.40.50.720">
    <property type="entry name" value="NAD(P)-binding Rossmann-like Domain"/>
    <property type="match status" value="1"/>
</dbReference>
<name>A0A392VVJ7_9FABA</name>
<keyword evidence="2" id="KW-1185">Reference proteome</keyword>
<accession>A0A392VVJ7</accession>
<sequence length="37" mass="4005">NTVVATCGGGEKAKLLKELGVDRVIDYRSEDIKTVIL</sequence>
<evidence type="ECO:0000313" key="2">
    <source>
        <dbReference type="Proteomes" id="UP000265520"/>
    </source>
</evidence>